<dbReference type="STRING" id="237682.SAMN05421676_108124"/>
<proteinExistence type="predicted"/>
<name>A0A1I0H9L8_9BACI</name>
<evidence type="ECO:0000313" key="2">
    <source>
        <dbReference type="EMBL" id="SET80428.1"/>
    </source>
</evidence>
<keyword evidence="1" id="KW-1133">Transmembrane helix</keyword>
<keyword evidence="3" id="KW-1185">Reference proteome</keyword>
<evidence type="ECO:0000313" key="3">
    <source>
        <dbReference type="Proteomes" id="UP000199095"/>
    </source>
</evidence>
<keyword evidence="1" id="KW-0812">Transmembrane</keyword>
<dbReference type="Proteomes" id="UP000199095">
    <property type="component" value="Unassembled WGS sequence"/>
</dbReference>
<protein>
    <submittedName>
        <fullName evidence="2">Uncharacterized protein</fullName>
    </submittedName>
</protein>
<keyword evidence="1" id="KW-0472">Membrane</keyword>
<dbReference type="AlphaFoldDB" id="A0A1I0H9L8"/>
<feature type="transmembrane region" description="Helical" evidence="1">
    <location>
        <begin position="6"/>
        <end position="25"/>
    </location>
</feature>
<gene>
    <name evidence="2" type="ORF">SAMN05421676_108124</name>
</gene>
<organism evidence="2 3">
    <name type="scientific">Salinibacillus kushneri</name>
    <dbReference type="NCBI Taxonomy" id="237682"/>
    <lineage>
        <taxon>Bacteria</taxon>
        <taxon>Bacillati</taxon>
        <taxon>Bacillota</taxon>
        <taxon>Bacilli</taxon>
        <taxon>Bacillales</taxon>
        <taxon>Bacillaceae</taxon>
        <taxon>Salinibacillus</taxon>
    </lineage>
</organism>
<evidence type="ECO:0000256" key="1">
    <source>
        <dbReference type="SAM" id="Phobius"/>
    </source>
</evidence>
<accession>A0A1I0H9L8</accession>
<sequence>MRNALIYLLAVFAAGIWGLIIFLVFTTNGEHPNHYAVLHETITVESQEKKVITEYSRSVFQESDKESSSAEQRYMLTDSWVADHSLDQTVSIDDLLKKLE</sequence>
<reference evidence="3" key="1">
    <citation type="submission" date="2016-10" db="EMBL/GenBank/DDBJ databases">
        <authorList>
            <person name="Varghese N."/>
            <person name="Submissions S."/>
        </authorList>
    </citation>
    <scope>NUCLEOTIDE SEQUENCE [LARGE SCALE GENOMIC DNA]</scope>
    <source>
        <strain evidence="3">CGMCC 1.3566</strain>
    </source>
</reference>
<dbReference type="EMBL" id="FOHJ01000008">
    <property type="protein sequence ID" value="SET80428.1"/>
    <property type="molecule type" value="Genomic_DNA"/>
</dbReference>